<feature type="transmembrane region" description="Helical" evidence="14">
    <location>
        <begin position="260"/>
        <end position="278"/>
    </location>
</feature>
<comment type="caution">
    <text evidence="15">The sequence shown here is derived from an EMBL/GenBank/DDBJ whole genome shotgun (WGS) entry which is preliminary data.</text>
</comment>
<evidence type="ECO:0000256" key="11">
    <source>
        <dbReference type="ARBA" id="ARBA00032707"/>
    </source>
</evidence>
<feature type="transmembrane region" description="Helical" evidence="14">
    <location>
        <begin position="159"/>
        <end position="178"/>
    </location>
</feature>
<keyword evidence="6 14" id="KW-0812">Transmembrane</keyword>
<dbReference type="AlphaFoldDB" id="A0A1F4U0K6"/>
<dbReference type="Proteomes" id="UP000178270">
    <property type="component" value="Unassembled WGS sequence"/>
</dbReference>
<keyword evidence="9 14" id="KW-0472">Membrane</keyword>
<reference evidence="15 16" key="1">
    <citation type="journal article" date="2016" name="Nat. Commun.">
        <title>Thousands of microbial genomes shed light on interconnected biogeochemical processes in an aquifer system.</title>
        <authorList>
            <person name="Anantharaman K."/>
            <person name="Brown C.T."/>
            <person name="Hug L.A."/>
            <person name="Sharon I."/>
            <person name="Castelle C.J."/>
            <person name="Probst A.J."/>
            <person name="Thomas B.C."/>
            <person name="Singh A."/>
            <person name="Wilkins M.J."/>
            <person name="Karaoz U."/>
            <person name="Brodie E.L."/>
            <person name="Williams K.H."/>
            <person name="Hubbard S.S."/>
            <person name="Banfield J.F."/>
        </authorList>
    </citation>
    <scope>NUCLEOTIDE SEQUENCE [LARGE SCALE GENOMIC DNA]</scope>
</reference>
<evidence type="ECO:0000256" key="7">
    <source>
        <dbReference type="ARBA" id="ARBA00022801"/>
    </source>
</evidence>
<comment type="function">
    <text evidence="14">Catalyzes the dephosphorylation of undecaprenyl diphosphate (UPP). Confers resistance to bacitracin.</text>
</comment>
<dbReference type="GO" id="GO:0009252">
    <property type="term" value="P:peptidoglycan biosynthetic process"/>
    <property type="evidence" value="ECO:0007669"/>
    <property type="project" value="UniProtKB-KW"/>
</dbReference>
<dbReference type="HAMAP" id="MF_01006">
    <property type="entry name" value="Undec_diphosphatase"/>
    <property type="match status" value="1"/>
</dbReference>
<evidence type="ECO:0000313" key="16">
    <source>
        <dbReference type="Proteomes" id="UP000178270"/>
    </source>
</evidence>
<comment type="subcellular location">
    <subcellularLocation>
        <location evidence="1 14">Cell membrane</location>
        <topology evidence="1 14">Multi-pass membrane protein</topology>
    </subcellularLocation>
</comment>
<keyword evidence="14" id="KW-0573">Peptidoglycan synthesis</keyword>
<keyword evidence="5 14" id="KW-1003">Cell membrane</keyword>
<dbReference type="GO" id="GO:0050380">
    <property type="term" value="F:undecaprenyl-diphosphatase activity"/>
    <property type="evidence" value="ECO:0007669"/>
    <property type="project" value="UniProtKB-UniRule"/>
</dbReference>
<comment type="catalytic activity">
    <reaction evidence="13 14">
        <text>di-trans,octa-cis-undecaprenyl diphosphate + H2O = di-trans,octa-cis-undecaprenyl phosphate + phosphate + H(+)</text>
        <dbReference type="Rhea" id="RHEA:28094"/>
        <dbReference type="ChEBI" id="CHEBI:15377"/>
        <dbReference type="ChEBI" id="CHEBI:15378"/>
        <dbReference type="ChEBI" id="CHEBI:43474"/>
        <dbReference type="ChEBI" id="CHEBI:58405"/>
        <dbReference type="ChEBI" id="CHEBI:60392"/>
        <dbReference type="EC" id="3.6.1.27"/>
    </reaction>
</comment>
<feature type="transmembrane region" description="Helical" evidence="14">
    <location>
        <begin position="130"/>
        <end position="147"/>
    </location>
</feature>
<feature type="transmembrane region" description="Helical" evidence="14">
    <location>
        <begin position="230"/>
        <end position="248"/>
    </location>
</feature>
<dbReference type="EMBL" id="MEUS01000031">
    <property type="protein sequence ID" value="OGC38419.1"/>
    <property type="molecule type" value="Genomic_DNA"/>
</dbReference>
<evidence type="ECO:0000256" key="12">
    <source>
        <dbReference type="ARBA" id="ARBA00032932"/>
    </source>
</evidence>
<feature type="transmembrane region" description="Helical" evidence="14">
    <location>
        <begin position="91"/>
        <end position="110"/>
    </location>
</feature>
<evidence type="ECO:0000256" key="10">
    <source>
        <dbReference type="ARBA" id="ARBA00023251"/>
    </source>
</evidence>
<evidence type="ECO:0000256" key="14">
    <source>
        <dbReference type="HAMAP-Rule" id="MF_01006"/>
    </source>
</evidence>
<dbReference type="PANTHER" id="PTHR30622">
    <property type="entry name" value="UNDECAPRENYL-DIPHOSPHATASE"/>
    <property type="match status" value="1"/>
</dbReference>
<comment type="miscellaneous">
    <text evidence="14">Bacitracin is thought to be involved in the inhibition of peptidoglycan synthesis by sequestering undecaprenyl diphosphate, thereby reducing the pool of lipid carrier available.</text>
</comment>
<accession>A0A1F4U0K6</accession>
<comment type="similarity">
    <text evidence="2 14">Belongs to the UppP family.</text>
</comment>
<name>A0A1F4U0K6_UNCKA</name>
<evidence type="ECO:0000256" key="6">
    <source>
        <dbReference type="ARBA" id="ARBA00022692"/>
    </source>
</evidence>
<evidence type="ECO:0000256" key="2">
    <source>
        <dbReference type="ARBA" id="ARBA00010621"/>
    </source>
</evidence>
<evidence type="ECO:0000256" key="5">
    <source>
        <dbReference type="ARBA" id="ARBA00022475"/>
    </source>
</evidence>
<dbReference type="Pfam" id="PF02673">
    <property type="entry name" value="BacA"/>
    <property type="match status" value="1"/>
</dbReference>
<evidence type="ECO:0000313" key="15">
    <source>
        <dbReference type="EMBL" id="OGC38419.1"/>
    </source>
</evidence>
<feature type="transmembrane region" description="Helical" evidence="14">
    <location>
        <begin position="46"/>
        <end position="71"/>
    </location>
</feature>
<keyword evidence="14" id="KW-0961">Cell wall biogenesis/degradation</keyword>
<dbReference type="GO" id="GO:0005886">
    <property type="term" value="C:plasma membrane"/>
    <property type="evidence" value="ECO:0007669"/>
    <property type="project" value="UniProtKB-SubCell"/>
</dbReference>
<gene>
    <name evidence="14" type="primary">uppP</name>
    <name evidence="15" type="ORF">A3K42_00230</name>
</gene>
<feature type="transmembrane region" description="Helical" evidence="14">
    <location>
        <begin position="198"/>
        <end position="218"/>
    </location>
</feature>
<dbReference type="PANTHER" id="PTHR30622:SF4">
    <property type="entry name" value="UNDECAPRENYL-DIPHOSPHATASE"/>
    <property type="match status" value="1"/>
</dbReference>
<protein>
    <recommendedName>
        <fullName evidence="4 14">Undecaprenyl-diphosphatase</fullName>
        <ecNumber evidence="3 14">3.6.1.27</ecNumber>
    </recommendedName>
    <alternativeName>
        <fullName evidence="12 14">Bacitracin resistance protein</fullName>
    </alternativeName>
    <alternativeName>
        <fullName evidence="11 14">Undecaprenyl pyrophosphate phosphatase</fullName>
    </alternativeName>
</protein>
<dbReference type="GO" id="GO:0046677">
    <property type="term" value="P:response to antibiotic"/>
    <property type="evidence" value="ECO:0007669"/>
    <property type="project" value="UniProtKB-UniRule"/>
</dbReference>
<evidence type="ECO:0000256" key="4">
    <source>
        <dbReference type="ARBA" id="ARBA00021581"/>
    </source>
</evidence>
<keyword evidence="8 14" id="KW-1133">Transmembrane helix</keyword>
<keyword evidence="7 14" id="KW-0378">Hydrolase</keyword>
<evidence type="ECO:0000256" key="8">
    <source>
        <dbReference type="ARBA" id="ARBA00022989"/>
    </source>
</evidence>
<evidence type="ECO:0000256" key="9">
    <source>
        <dbReference type="ARBA" id="ARBA00023136"/>
    </source>
</evidence>
<evidence type="ECO:0000256" key="1">
    <source>
        <dbReference type="ARBA" id="ARBA00004651"/>
    </source>
</evidence>
<dbReference type="GO" id="GO:0071555">
    <property type="term" value="P:cell wall organization"/>
    <property type="evidence" value="ECO:0007669"/>
    <property type="project" value="UniProtKB-KW"/>
</dbReference>
<sequence length="282" mass="31401">MNIFQAIVLGLIQGITEFLPISSSAHLIVVPIIFKWPQYPLVFDVTLHLGTALALIIFFWKDLFVIVNSLIKETWAQRQVFLKKNFKSLEFSGNSYLGLKILVGCLPALFLGLLLKNYFENHFREIPDTIVFLSIGSALLFAAEIFLKKIQKVSIKNLSFVKAFVIGVFQFFALFPGISRSGATISGGIFTGLNREDAARFSFLLSVPVVVGAAVLELATSIKLLNSSMVIPMIFGVLASFVSGILAIKFLLNFLKGNKLYIFIIYRVLLAFILLSFVRVSF</sequence>
<dbReference type="InterPro" id="IPR003824">
    <property type="entry name" value="UppP"/>
</dbReference>
<dbReference type="EC" id="3.6.1.27" evidence="3 14"/>
<proteinExistence type="inferred from homology"/>
<keyword evidence="14" id="KW-0133">Cell shape</keyword>
<dbReference type="GO" id="GO:0008360">
    <property type="term" value="P:regulation of cell shape"/>
    <property type="evidence" value="ECO:0007669"/>
    <property type="project" value="UniProtKB-KW"/>
</dbReference>
<keyword evidence="10 14" id="KW-0046">Antibiotic resistance</keyword>
<evidence type="ECO:0000256" key="3">
    <source>
        <dbReference type="ARBA" id="ARBA00012374"/>
    </source>
</evidence>
<organism evidence="15 16">
    <name type="scientific">candidate division WWE3 bacterium RBG_13_37_7</name>
    <dbReference type="NCBI Taxonomy" id="1802609"/>
    <lineage>
        <taxon>Bacteria</taxon>
        <taxon>Katanobacteria</taxon>
    </lineage>
</organism>
<evidence type="ECO:0000256" key="13">
    <source>
        <dbReference type="ARBA" id="ARBA00047594"/>
    </source>
</evidence>
<feature type="transmembrane region" description="Helical" evidence="14">
    <location>
        <begin position="7"/>
        <end position="34"/>
    </location>
</feature>
<dbReference type="NCBIfam" id="TIGR00753">
    <property type="entry name" value="undec_PP_bacA"/>
    <property type="match status" value="1"/>
</dbReference>